<accession>A0AAI9WY70</accession>
<evidence type="ECO:0000313" key="3">
    <source>
        <dbReference type="Proteomes" id="UP001202479"/>
    </source>
</evidence>
<dbReference type="GeneID" id="73379763"/>
<reference evidence="2" key="1">
    <citation type="journal article" date="2022" name="DNA Res.">
        <title>Genome analysis of five recently described species of the CUG-Ser clade uncovers Candida theae as a new hybrid lineage with pathogenic potential in the Candida parapsilosis species complex.</title>
        <authorList>
            <person name="Mixao V."/>
            <person name="Del Olmo V."/>
            <person name="Hegedusova E."/>
            <person name="Saus E."/>
            <person name="Pryszcz L."/>
            <person name="Cillingova A."/>
            <person name="Nosek J."/>
            <person name="Gabaldon T."/>
        </authorList>
    </citation>
    <scope>NUCLEOTIDE SEQUENCE</scope>
    <source>
        <strain evidence="2">CBS 10844</strain>
    </source>
</reference>
<keyword evidence="3" id="KW-1185">Reference proteome</keyword>
<evidence type="ECO:0000259" key="1">
    <source>
        <dbReference type="PROSITE" id="PS50181"/>
    </source>
</evidence>
<name>A0AAI9WY70_9ASCO</name>
<sequence length="410" mass="48150">MLHQLPEEILKKVGCLLFQDDVVSLMLTCSRFYNLFQPRLYSVICIDATPELFHNDSQSLKEFSHYCNMYKLNGEFIQAVKITSIYSLKAFFKSVENENAQYVNMLMMNKLPDVPDLEMLYYLQKSLPLMSRLQVFEWWHDIDVPLSLLKNNSRLYRIGGFIKSDMNENESFSNLKEMVLTRAVASPPKDLTKLTLRNFDLNTFNFDFGKIRDLTIENCCYKRDYLLKQDLKNIEHFAIDVADDPKLIDLVSTLKLKTLTVKTRTNINKILASNHDVTSLSLSKINIAYLKPLVKFSNLKYLNLSILEKDIFELLPHIPLQVKFISLNVLETTERNNCLLAEEYWQCTTDQNRLKYQDFVLEYHRKINMLNWIMFNGNGKHYVFECNDVSPVIYRDGFESYFEKLVNTLV</sequence>
<dbReference type="CDD" id="cd09917">
    <property type="entry name" value="F-box_SF"/>
    <property type="match status" value="1"/>
</dbReference>
<dbReference type="EMBL" id="JAHUZD010000069">
    <property type="protein sequence ID" value="KAI3405061.2"/>
    <property type="molecule type" value="Genomic_DNA"/>
</dbReference>
<dbReference type="AlphaFoldDB" id="A0AAI9WY70"/>
<comment type="caution">
    <text evidence="2">The sequence shown here is derived from an EMBL/GenBank/DDBJ whole genome shotgun (WGS) entry which is preliminary data.</text>
</comment>
<dbReference type="InterPro" id="IPR001810">
    <property type="entry name" value="F-box_dom"/>
</dbReference>
<dbReference type="Proteomes" id="UP001202479">
    <property type="component" value="Unassembled WGS sequence"/>
</dbReference>
<feature type="domain" description="F-box" evidence="1">
    <location>
        <begin position="1"/>
        <end position="44"/>
    </location>
</feature>
<gene>
    <name evidence="2" type="ORF">KGF56_002146</name>
</gene>
<organism evidence="2 3">
    <name type="scientific">Candida oxycetoniae</name>
    <dbReference type="NCBI Taxonomy" id="497107"/>
    <lineage>
        <taxon>Eukaryota</taxon>
        <taxon>Fungi</taxon>
        <taxon>Dikarya</taxon>
        <taxon>Ascomycota</taxon>
        <taxon>Saccharomycotina</taxon>
        <taxon>Pichiomycetes</taxon>
        <taxon>Debaryomycetaceae</taxon>
        <taxon>Candida/Lodderomyces clade</taxon>
        <taxon>Candida</taxon>
    </lineage>
</organism>
<evidence type="ECO:0000313" key="2">
    <source>
        <dbReference type="EMBL" id="KAI3405061.2"/>
    </source>
</evidence>
<proteinExistence type="predicted"/>
<dbReference type="RefSeq" id="XP_049180806.1">
    <property type="nucleotide sequence ID" value="XM_049323344.1"/>
</dbReference>
<protein>
    <recommendedName>
        <fullName evidence="1">F-box domain-containing protein</fullName>
    </recommendedName>
</protein>
<dbReference type="InterPro" id="IPR036047">
    <property type="entry name" value="F-box-like_dom_sf"/>
</dbReference>
<dbReference type="SUPFAM" id="SSF81383">
    <property type="entry name" value="F-box domain"/>
    <property type="match status" value="1"/>
</dbReference>
<dbReference type="PROSITE" id="PS50181">
    <property type="entry name" value="FBOX"/>
    <property type="match status" value="1"/>
</dbReference>